<proteinExistence type="predicted"/>
<evidence type="ECO:0008006" key="4">
    <source>
        <dbReference type="Google" id="ProtNLM"/>
    </source>
</evidence>
<keyword evidence="3" id="KW-1185">Reference proteome</keyword>
<evidence type="ECO:0000313" key="3">
    <source>
        <dbReference type="Proteomes" id="UP000825729"/>
    </source>
</evidence>
<gene>
    <name evidence="2" type="ORF">H6P81_015395</name>
</gene>
<dbReference type="PANTHER" id="PTHR33148">
    <property type="entry name" value="PLASTID MOVEMENT IMPAIRED PROTEIN-RELATED"/>
    <property type="match status" value="1"/>
</dbReference>
<sequence length="213" mass="23319">MGNSLGGRKTAKVMKLDGETIKFKVPVRVEEVVKDHPEHVLMDSDAVRHLGVRAKPMEGYQELKPRRLYFLVQLPKPAALLDHKAPRRVRSGVINMSAKDRLESLMLSRRSVSDLSLVTASTAAAAADGAGPGPLRVKMRLPRAQVAKLVEESKDAGEAAERIMELCAAKGEEAWDTAAAPPSRRRPELADGKCKPRQKMGVRFLPVNEGEVV</sequence>
<evidence type="ECO:0000256" key="1">
    <source>
        <dbReference type="SAM" id="MobiDB-lite"/>
    </source>
</evidence>
<dbReference type="Proteomes" id="UP000825729">
    <property type="component" value="Unassembled WGS sequence"/>
</dbReference>
<dbReference type="AlphaFoldDB" id="A0AAV7E7I0"/>
<dbReference type="PANTHER" id="PTHR33148:SF3">
    <property type="entry name" value="DUF4228 DOMAIN PROTEIN"/>
    <property type="match status" value="1"/>
</dbReference>
<feature type="compositionally biased region" description="Basic and acidic residues" evidence="1">
    <location>
        <begin position="185"/>
        <end position="194"/>
    </location>
</feature>
<comment type="caution">
    <text evidence="2">The sequence shown here is derived from an EMBL/GenBank/DDBJ whole genome shotgun (WGS) entry which is preliminary data.</text>
</comment>
<reference evidence="2 3" key="1">
    <citation type="submission" date="2021-07" db="EMBL/GenBank/DDBJ databases">
        <title>The Aristolochia fimbriata genome: insights into angiosperm evolution, floral development and chemical biosynthesis.</title>
        <authorList>
            <person name="Jiao Y."/>
        </authorList>
    </citation>
    <scope>NUCLEOTIDE SEQUENCE [LARGE SCALE GENOMIC DNA]</scope>
    <source>
        <strain evidence="2">IBCAS-2021</strain>
        <tissue evidence="2">Leaf</tissue>
    </source>
</reference>
<accession>A0AAV7E7I0</accession>
<organism evidence="2 3">
    <name type="scientific">Aristolochia fimbriata</name>
    <name type="common">White veined hardy Dutchman's pipe vine</name>
    <dbReference type="NCBI Taxonomy" id="158543"/>
    <lineage>
        <taxon>Eukaryota</taxon>
        <taxon>Viridiplantae</taxon>
        <taxon>Streptophyta</taxon>
        <taxon>Embryophyta</taxon>
        <taxon>Tracheophyta</taxon>
        <taxon>Spermatophyta</taxon>
        <taxon>Magnoliopsida</taxon>
        <taxon>Magnoliidae</taxon>
        <taxon>Piperales</taxon>
        <taxon>Aristolochiaceae</taxon>
        <taxon>Aristolochia</taxon>
    </lineage>
</organism>
<dbReference type="Pfam" id="PF14009">
    <property type="entry name" value="PADRE"/>
    <property type="match status" value="1"/>
</dbReference>
<dbReference type="EMBL" id="JAINDJ010000006">
    <property type="protein sequence ID" value="KAG9444055.1"/>
    <property type="molecule type" value="Genomic_DNA"/>
</dbReference>
<feature type="region of interest" description="Disordered" evidence="1">
    <location>
        <begin position="174"/>
        <end position="195"/>
    </location>
</feature>
<evidence type="ECO:0000313" key="2">
    <source>
        <dbReference type="EMBL" id="KAG9444055.1"/>
    </source>
</evidence>
<protein>
    <recommendedName>
        <fullName evidence="4">Plastid movement impaired 2</fullName>
    </recommendedName>
</protein>
<name>A0AAV7E7I0_ARIFI</name>
<dbReference type="InterPro" id="IPR025322">
    <property type="entry name" value="PADRE_dom"/>
</dbReference>